<evidence type="ECO:0000313" key="2">
    <source>
        <dbReference type="Proteomes" id="UP000270034"/>
    </source>
</evidence>
<sequence>MLQSYLLRRTECRDNLGPNTTSEYHAFFGVAQPEAGGLAVVICGFL</sequence>
<organism evidence="1 2">
    <name type="scientific">Acetobacter orientalis</name>
    <dbReference type="NCBI Taxonomy" id="146474"/>
    <lineage>
        <taxon>Bacteria</taxon>
        <taxon>Pseudomonadati</taxon>
        <taxon>Pseudomonadota</taxon>
        <taxon>Alphaproteobacteria</taxon>
        <taxon>Acetobacterales</taxon>
        <taxon>Acetobacteraceae</taxon>
        <taxon>Acetobacter</taxon>
    </lineage>
</organism>
<dbReference type="KEGG" id="aot:AcetOri_orf00308p"/>
<dbReference type="Proteomes" id="UP000270034">
    <property type="component" value="Plasmid pAOF1"/>
</dbReference>
<dbReference type="EMBL" id="AP018516">
    <property type="protein sequence ID" value="BBC81910.1"/>
    <property type="molecule type" value="Genomic_DNA"/>
</dbReference>
<evidence type="ECO:0000313" key="1">
    <source>
        <dbReference type="EMBL" id="BBC81910.1"/>
    </source>
</evidence>
<gene>
    <name evidence="1" type="ORF">AcetOrient_orf00308p</name>
</gene>
<dbReference type="AlphaFoldDB" id="A0A2Z5ZMU0"/>
<accession>A0A2Z5ZMU0</accession>
<proteinExistence type="predicted"/>
<keyword evidence="1" id="KW-0614">Plasmid</keyword>
<name>A0A2Z5ZMU0_9PROT</name>
<geneLocation type="plasmid" evidence="2">
    <name>paof1 fan1 dna</name>
</geneLocation>
<protein>
    <submittedName>
        <fullName evidence="1">BnaAnng06800D</fullName>
    </submittedName>
</protein>
<reference evidence="1 2" key="1">
    <citation type="submission" date="2018-02" db="EMBL/GenBank/DDBJ databases">
        <title>Acetobacter orientalis genome.</title>
        <authorList>
            <person name="Nakashima N."/>
            <person name="Tamura T."/>
        </authorList>
    </citation>
    <scope>NUCLEOTIDE SEQUENCE [LARGE SCALE GENOMIC DNA]</scope>
    <source>
        <strain evidence="1 2">FAN1</strain>
        <plasmid evidence="2">paof1 fan1 dna</plasmid>
    </source>
</reference>